<reference evidence="11 12" key="1">
    <citation type="submission" date="2020-08" db="EMBL/GenBank/DDBJ databases">
        <title>Genome sequence of Sphingomonas rhizophila KACC 19189T.</title>
        <authorList>
            <person name="Hyun D.-W."/>
            <person name="Bae J.-W."/>
        </authorList>
    </citation>
    <scope>NUCLEOTIDE SEQUENCE [LARGE SCALE GENOMIC DNA]</scope>
    <source>
        <strain evidence="11 12">KACC 19189</strain>
    </source>
</reference>
<dbReference type="InterPro" id="IPR001736">
    <property type="entry name" value="PLipase_D/transphosphatidylase"/>
</dbReference>
<proteinExistence type="predicted"/>
<dbReference type="GO" id="GO:0004630">
    <property type="term" value="F:phospholipase D activity"/>
    <property type="evidence" value="ECO:0007669"/>
    <property type="project" value="UniProtKB-EC"/>
</dbReference>
<comment type="function">
    <text evidence="2">Could be a virulence factor.</text>
</comment>
<evidence type="ECO:0000256" key="6">
    <source>
        <dbReference type="ARBA" id="ARBA00022737"/>
    </source>
</evidence>
<evidence type="ECO:0000313" key="11">
    <source>
        <dbReference type="EMBL" id="QNN64589.1"/>
    </source>
</evidence>
<keyword evidence="12" id="KW-1185">Reference proteome</keyword>
<protein>
    <recommendedName>
        <fullName evidence="4">Phospholipase D</fullName>
    </recommendedName>
    <alternativeName>
        <fullName evidence="9">Choline phosphatase</fullName>
    </alternativeName>
</protein>
<organism evidence="11 12">
    <name type="scientific">Sphingomonas rhizophila</name>
    <dbReference type="NCBI Taxonomy" id="2071607"/>
    <lineage>
        <taxon>Bacteria</taxon>
        <taxon>Pseudomonadati</taxon>
        <taxon>Pseudomonadota</taxon>
        <taxon>Alphaproteobacteria</taxon>
        <taxon>Sphingomonadales</taxon>
        <taxon>Sphingomonadaceae</taxon>
        <taxon>Sphingomonas</taxon>
    </lineage>
</organism>
<evidence type="ECO:0000313" key="12">
    <source>
        <dbReference type="Proteomes" id="UP000515955"/>
    </source>
</evidence>
<dbReference type="Pfam" id="PF13091">
    <property type="entry name" value="PLDc_2"/>
    <property type="match status" value="1"/>
</dbReference>
<evidence type="ECO:0000256" key="5">
    <source>
        <dbReference type="ARBA" id="ARBA00022525"/>
    </source>
</evidence>
<feature type="domain" description="PLD phosphodiesterase" evidence="10">
    <location>
        <begin position="343"/>
        <end position="370"/>
    </location>
</feature>
<comment type="catalytic activity">
    <reaction evidence="1">
        <text>a 1,2-diacyl-sn-glycero-3-phosphocholine + H2O = a 1,2-diacyl-sn-glycero-3-phosphate + choline + H(+)</text>
        <dbReference type="Rhea" id="RHEA:14445"/>
        <dbReference type="ChEBI" id="CHEBI:15354"/>
        <dbReference type="ChEBI" id="CHEBI:15377"/>
        <dbReference type="ChEBI" id="CHEBI:15378"/>
        <dbReference type="ChEBI" id="CHEBI:57643"/>
        <dbReference type="ChEBI" id="CHEBI:58608"/>
        <dbReference type="EC" id="3.1.4.4"/>
    </reaction>
</comment>
<keyword evidence="8" id="KW-0443">Lipid metabolism</keyword>
<dbReference type="InterPro" id="IPR015679">
    <property type="entry name" value="PLipase_D_fam"/>
</dbReference>
<evidence type="ECO:0000256" key="7">
    <source>
        <dbReference type="ARBA" id="ARBA00022801"/>
    </source>
</evidence>
<dbReference type="KEGG" id="srhi:H9L12_09815"/>
<dbReference type="Proteomes" id="UP000515955">
    <property type="component" value="Chromosome"/>
</dbReference>
<comment type="subcellular location">
    <subcellularLocation>
        <location evidence="3">Secreted</location>
    </subcellularLocation>
</comment>
<dbReference type="PANTHER" id="PTHR18896">
    <property type="entry name" value="PHOSPHOLIPASE D"/>
    <property type="match status" value="1"/>
</dbReference>
<dbReference type="PANTHER" id="PTHR18896:SF76">
    <property type="entry name" value="PHOSPHOLIPASE"/>
    <property type="match status" value="1"/>
</dbReference>
<evidence type="ECO:0000256" key="1">
    <source>
        <dbReference type="ARBA" id="ARBA00000798"/>
    </source>
</evidence>
<keyword evidence="6" id="KW-0677">Repeat</keyword>
<accession>A0A7G9S9R4</accession>
<keyword evidence="7" id="KW-0378">Hydrolase</keyword>
<sequence length="490" mass="55194">MSDSLFEPGRNCWRIERADRASVIVDACDYYHVIREAMEAARHRILIIGWDFDPRIKLDRLDEEKDGADYSLGRFLLDLAHRRPEVSIDILKWNFGALKTLFRGSAIAWVARLATTRSITFKLDGAHPPGCSHHQKIVVIDDCFAVCGGIDMTGDRWDRPAHADLDPGRVRPNGKPYGPWHDATMAVDGPLAAALGELARDRWENATGRTLGPVTGADPIWPKDLPVQFTNRDFAVARNRAEYKELSAIKEVEALFLDMIASAKRFIYAENQYFTSPRIADAIIRRMKELQPPEIVFVNPIRADGWLEQVAMDAARVRLAQVIGLQDPANRFRIFTPVTEGGDDIYVHAKVMIVDDHVLRVGSSNMNNRSLGLDSECDLAIEAGGDDRIEMEIAALRTRLMAEHLGAEPEEVRTLFEQTGSMLDTIEALRRDGRTLKLLEFEKPSDPEKFIADTELLDPKSPDAMFENFTRRSLFSGLRGWVGRRGRGTE</sequence>
<dbReference type="EMBL" id="CP060717">
    <property type="protein sequence ID" value="QNN64589.1"/>
    <property type="molecule type" value="Genomic_DNA"/>
</dbReference>
<gene>
    <name evidence="11" type="ORF">H9L12_09815</name>
</gene>
<evidence type="ECO:0000256" key="4">
    <source>
        <dbReference type="ARBA" id="ARBA00018392"/>
    </source>
</evidence>
<dbReference type="Gene3D" id="3.30.870.10">
    <property type="entry name" value="Endonuclease Chain A"/>
    <property type="match status" value="2"/>
</dbReference>
<evidence type="ECO:0000256" key="8">
    <source>
        <dbReference type="ARBA" id="ARBA00023098"/>
    </source>
</evidence>
<dbReference type="PROSITE" id="PS50035">
    <property type="entry name" value="PLD"/>
    <property type="match status" value="2"/>
</dbReference>
<dbReference type="InterPro" id="IPR025202">
    <property type="entry name" value="PLD-like_dom"/>
</dbReference>
<evidence type="ECO:0000256" key="3">
    <source>
        <dbReference type="ARBA" id="ARBA00004613"/>
    </source>
</evidence>
<feature type="domain" description="PLD phosphodiesterase" evidence="10">
    <location>
        <begin position="133"/>
        <end position="156"/>
    </location>
</feature>
<dbReference type="SMART" id="SM00155">
    <property type="entry name" value="PLDc"/>
    <property type="match status" value="2"/>
</dbReference>
<dbReference type="RefSeq" id="WP_187541588.1">
    <property type="nucleotide sequence ID" value="NZ_CP060717.1"/>
</dbReference>
<dbReference type="CDD" id="cd09140">
    <property type="entry name" value="PLDc_vPLD1_2_like_bac_1"/>
    <property type="match status" value="1"/>
</dbReference>
<evidence type="ECO:0000259" key="10">
    <source>
        <dbReference type="PROSITE" id="PS50035"/>
    </source>
</evidence>
<dbReference type="AlphaFoldDB" id="A0A7G9S9R4"/>
<evidence type="ECO:0000256" key="2">
    <source>
        <dbReference type="ARBA" id="ARBA00003145"/>
    </source>
</evidence>
<dbReference type="SUPFAM" id="SSF56024">
    <property type="entry name" value="Phospholipase D/nuclease"/>
    <property type="match status" value="2"/>
</dbReference>
<keyword evidence="5" id="KW-0964">Secreted</keyword>
<evidence type="ECO:0000256" key="9">
    <source>
        <dbReference type="ARBA" id="ARBA00029594"/>
    </source>
</evidence>
<dbReference type="CDD" id="cd09143">
    <property type="entry name" value="PLDc_vPLD1_2_like_bac_2"/>
    <property type="match status" value="1"/>
</dbReference>
<dbReference type="GO" id="GO:0005576">
    <property type="term" value="C:extracellular region"/>
    <property type="evidence" value="ECO:0007669"/>
    <property type="project" value="UniProtKB-SubCell"/>
</dbReference>
<name>A0A7G9S9R4_9SPHN</name>
<dbReference type="GO" id="GO:0009395">
    <property type="term" value="P:phospholipid catabolic process"/>
    <property type="evidence" value="ECO:0007669"/>
    <property type="project" value="TreeGrafter"/>
</dbReference>